<dbReference type="Gene3D" id="3.60.21.10">
    <property type="match status" value="1"/>
</dbReference>
<comment type="caution">
    <text evidence="6">The sequence shown here is derived from an EMBL/GenBank/DDBJ whole genome shotgun (WGS) entry which is preliminary data.</text>
</comment>
<sequence length="260" mass="29409">MNSLNILHLTDLHLFTDEEHIESVAVNQSFEKCLTHALTDDVRCDLILITGDLVSEMNTAIYDRLFARLAMTGIPFACIAGNHDVTEEIGHHLPFEQRTFKSHAPDTRLLNQHVIESEHWQLLLIDSSVAGKVGGQITAQTASWVDKQLTNNHKYALLALHHHINTVYSDWIDQQISQGAENLWQILGKHAHLRCVLSGHVHQDLAHLRDGILTLSTPATCYQFKTFSQDFAYDSNQSAGYRWLFLHDDGQISSRVQRVG</sequence>
<feature type="domain" description="Calcineurin-like phosphoesterase" evidence="5">
    <location>
        <begin position="5"/>
        <end position="203"/>
    </location>
</feature>
<organism evidence="6 7">
    <name type="scientific">Lwoffella lincolnii</name>
    <dbReference type="NCBI Taxonomy" id="90241"/>
    <lineage>
        <taxon>Bacteria</taxon>
        <taxon>Pseudomonadati</taxon>
        <taxon>Pseudomonadota</taxon>
        <taxon>Gammaproteobacteria</taxon>
        <taxon>Moraxellales</taxon>
        <taxon>Moraxellaceae</taxon>
        <taxon>Lwoffella</taxon>
    </lineage>
</organism>
<dbReference type="AlphaFoldDB" id="A0A1T0CEQ7"/>
<accession>A0A1T0CEQ7</accession>
<reference evidence="6 7" key="1">
    <citation type="submission" date="2017-02" db="EMBL/GenBank/DDBJ databases">
        <title>Draft genome sequence of Moraxella lincolnii CCUG 9405T type strain.</title>
        <authorList>
            <person name="Salva-Serra F."/>
            <person name="Engstrom-Jakobsson H."/>
            <person name="Thorell K."/>
            <person name="Jaen-Luchoro D."/>
            <person name="Gonzales-Siles L."/>
            <person name="Karlsson R."/>
            <person name="Yazdan S."/>
            <person name="Boulund F."/>
            <person name="Johnning A."/>
            <person name="Engstrand L."/>
            <person name="Kristiansson E."/>
            <person name="Moore E."/>
        </authorList>
    </citation>
    <scope>NUCLEOTIDE SEQUENCE [LARGE SCALE GENOMIC DNA]</scope>
    <source>
        <strain evidence="6 7">CCUG 9405</strain>
    </source>
</reference>
<keyword evidence="7" id="KW-1185">Reference proteome</keyword>
<evidence type="ECO:0000259" key="5">
    <source>
        <dbReference type="Pfam" id="PF00149"/>
    </source>
</evidence>
<protein>
    <recommendedName>
        <fullName evidence="5">Calcineurin-like phosphoesterase domain-containing protein</fullName>
    </recommendedName>
</protein>
<dbReference type="InterPro" id="IPR029052">
    <property type="entry name" value="Metallo-depent_PP-like"/>
</dbReference>
<dbReference type="PANTHER" id="PTHR42988:SF2">
    <property type="entry name" value="CYCLIC NUCLEOTIDE PHOSPHODIESTERASE CBUA0032-RELATED"/>
    <property type="match status" value="1"/>
</dbReference>
<evidence type="ECO:0000256" key="2">
    <source>
        <dbReference type="ARBA" id="ARBA00022801"/>
    </source>
</evidence>
<name>A0A1T0CEQ7_9GAMM</name>
<dbReference type="InterPro" id="IPR050884">
    <property type="entry name" value="CNP_phosphodiesterase-III"/>
</dbReference>
<evidence type="ECO:0000256" key="4">
    <source>
        <dbReference type="ARBA" id="ARBA00025742"/>
    </source>
</evidence>
<evidence type="ECO:0000256" key="3">
    <source>
        <dbReference type="ARBA" id="ARBA00023004"/>
    </source>
</evidence>
<gene>
    <name evidence="6" type="ORF">B0682_05700</name>
</gene>
<dbReference type="EMBL" id="MUYT01000007">
    <property type="protein sequence ID" value="OOS20769.1"/>
    <property type="molecule type" value="Genomic_DNA"/>
</dbReference>
<dbReference type="Pfam" id="PF00149">
    <property type="entry name" value="Metallophos"/>
    <property type="match status" value="1"/>
</dbReference>
<evidence type="ECO:0000313" key="6">
    <source>
        <dbReference type="EMBL" id="OOS20769.1"/>
    </source>
</evidence>
<comment type="similarity">
    <text evidence="4">Belongs to the cyclic nucleotide phosphodiesterase class-III family.</text>
</comment>
<keyword evidence="1" id="KW-0479">Metal-binding</keyword>
<dbReference type="SUPFAM" id="SSF56300">
    <property type="entry name" value="Metallo-dependent phosphatases"/>
    <property type="match status" value="1"/>
</dbReference>
<dbReference type="STRING" id="90241.B0682_05700"/>
<keyword evidence="3" id="KW-0408">Iron</keyword>
<dbReference type="InterPro" id="IPR004843">
    <property type="entry name" value="Calcineurin-like_PHP"/>
</dbReference>
<evidence type="ECO:0000313" key="7">
    <source>
        <dbReference type="Proteomes" id="UP000191094"/>
    </source>
</evidence>
<proteinExistence type="inferred from homology"/>
<keyword evidence="2" id="KW-0378">Hydrolase</keyword>
<dbReference type="PANTHER" id="PTHR42988">
    <property type="entry name" value="PHOSPHOHYDROLASE"/>
    <property type="match status" value="1"/>
</dbReference>
<dbReference type="GO" id="GO:0016787">
    <property type="term" value="F:hydrolase activity"/>
    <property type="evidence" value="ECO:0007669"/>
    <property type="project" value="UniProtKB-KW"/>
</dbReference>
<evidence type="ECO:0000256" key="1">
    <source>
        <dbReference type="ARBA" id="ARBA00022723"/>
    </source>
</evidence>
<dbReference type="Proteomes" id="UP000191094">
    <property type="component" value="Unassembled WGS sequence"/>
</dbReference>
<dbReference type="GO" id="GO:0046872">
    <property type="term" value="F:metal ion binding"/>
    <property type="evidence" value="ECO:0007669"/>
    <property type="project" value="UniProtKB-KW"/>
</dbReference>